<dbReference type="AlphaFoldDB" id="A0AAE6BP23"/>
<proteinExistence type="predicted"/>
<sequence length="278" mass="30327">MFDYFSLNADFICKNVKNTFDSGGCSEDLLWCEANQKGCAMITRTEIPEGTLYQSTGMRSVLVSKSQPELLQVADDAMKSFNNVAERFAPPVVPEEAATVFNRLLPPLKSVLASMRARDRNYTERFARIDAPAQSYDGAFETRYLSGLHALALPERIAAVTDLSSFAKSSALVRHNDLDALGLPPDIVDAVRQRHRSLSVMEMHGIRANHAAGATMDDPLASGVDNAAALADASNKVKELQTERDELIADARSVVDMVTMMAGLSNQLPQTLFNEIAA</sequence>
<gene>
    <name evidence="1" type="ORF">CFBP6624_13830</name>
</gene>
<protein>
    <submittedName>
        <fullName evidence="1">Uncharacterized protein</fullName>
    </submittedName>
</protein>
<name>A0AAE6BP23_AGRTU</name>
<dbReference type="Proteomes" id="UP000298646">
    <property type="component" value="Chromosome circular"/>
</dbReference>
<evidence type="ECO:0000313" key="1">
    <source>
        <dbReference type="EMBL" id="QCM01107.1"/>
    </source>
</evidence>
<dbReference type="RefSeq" id="WP_137085661.1">
    <property type="nucleotide sequence ID" value="NZ_CP039907.1"/>
</dbReference>
<dbReference type="EMBL" id="CP039907">
    <property type="protein sequence ID" value="QCM01107.1"/>
    <property type="molecule type" value="Genomic_DNA"/>
</dbReference>
<organism evidence="1 2">
    <name type="scientific">Agrobacterium tumefaciens</name>
    <dbReference type="NCBI Taxonomy" id="358"/>
    <lineage>
        <taxon>Bacteria</taxon>
        <taxon>Pseudomonadati</taxon>
        <taxon>Pseudomonadota</taxon>
        <taxon>Alphaproteobacteria</taxon>
        <taxon>Hyphomicrobiales</taxon>
        <taxon>Rhizobiaceae</taxon>
        <taxon>Rhizobium/Agrobacterium group</taxon>
        <taxon>Agrobacterium</taxon>
        <taxon>Agrobacterium tumefaciens complex</taxon>
    </lineage>
</organism>
<evidence type="ECO:0000313" key="2">
    <source>
        <dbReference type="Proteomes" id="UP000298646"/>
    </source>
</evidence>
<accession>A0AAE6BP23</accession>
<reference evidence="1 2" key="1">
    <citation type="submission" date="2019-04" db="EMBL/GenBank/DDBJ databases">
        <title>Complete genome sequence of Agrobacterium tumefaciens CFBP6624.</title>
        <authorList>
            <person name="Haryono M."/>
            <person name="Lin Y.-C."/>
            <person name="Lai E.-M."/>
            <person name="Kuo C.-H."/>
        </authorList>
    </citation>
    <scope>NUCLEOTIDE SEQUENCE [LARGE SCALE GENOMIC DNA]</scope>
    <source>
        <strain evidence="1 2">CFBP6624</strain>
    </source>
</reference>